<dbReference type="InterPro" id="IPR038309">
    <property type="entry name" value="Rsd/AlgQ_sf"/>
</dbReference>
<reference evidence="4 5" key="1">
    <citation type="submission" date="2024-06" db="EMBL/GenBank/DDBJ databases">
        <authorList>
            <person name="Chen R.Y."/>
        </authorList>
    </citation>
    <scope>NUCLEOTIDE SEQUENCE [LARGE SCALE GENOMIC DNA]</scope>
    <source>
        <strain evidence="4 5">D2</strain>
    </source>
</reference>
<keyword evidence="1 3" id="KW-0805">Transcription regulation</keyword>
<dbReference type="Gene3D" id="1.20.120.1370">
    <property type="entry name" value="Regulator of RNA polymerase sigma(70) subunit, domain 4"/>
    <property type="match status" value="1"/>
</dbReference>
<name>A0ABV1RBS9_9ALTE</name>
<gene>
    <name evidence="4" type="primary">rsd</name>
    <name evidence="4" type="ORF">ABS311_00490</name>
</gene>
<sequence length="158" mass="17983">MLTELQKAQQKYGGASNAIDKWLEERRELLVRYCKLAGLPPFEADKSKLPGSQEIAEFCQVLVDYLSAGHFEVFDNIASQCKVSGGESLELAKRLWPKINDTTDIALSFDDKYAEIEESANWDKFDSDLSNLGQALEDRFDYEDQLIHILYTKHTEVA</sequence>
<protein>
    <submittedName>
        <fullName evidence="4">Sigma D regulator</fullName>
    </submittedName>
</protein>
<dbReference type="PIRSF" id="PIRSF016548">
    <property type="entry name" value="Rsd_AlgQ"/>
    <property type="match status" value="1"/>
</dbReference>
<keyword evidence="5" id="KW-1185">Reference proteome</keyword>
<dbReference type="EMBL" id="JBELOE010000049">
    <property type="protein sequence ID" value="MER2490366.1"/>
    <property type="molecule type" value="Genomic_DNA"/>
</dbReference>
<evidence type="ECO:0000256" key="3">
    <source>
        <dbReference type="RuleBase" id="RU004409"/>
    </source>
</evidence>
<organism evidence="4 5">
    <name type="scientific">Catenovulum sediminis</name>
    <dbReference type="NCBI Taxonomy" id="1740262"/>
    <lineage>
        <taxon>Bacteria</taxon>
        <taxon>Pseudomonadati</taxon>
        <taxon>Pseudomonadota</taxon>
        <taxon>Gammaproteobacteria</taxon>
        <taxon>Alteromonadales</taxon>
        <taxon>Alteromonadaceae</taxon>
        <taxon>Catenovulum</taxon>
    </lineage>
</organism>
<dbReference type="NCBIfam" id="NF008723">
    <property type="entry name" value="PRK11718.1"/>
    <property type="match status" value="1"/>
</dbReference>
<evidence type="ECO:0000256" key="1">
    <source>
        <dbReference type="ARBA" id="ARBA00023015"/>
    </source>
</evidence>
<dbReference type="Proteomes" id="UP001467690">
    <property type="component" value="Unassembled WGS sequence"/>
</dbReference>
<proteinExistence type="inferred from homology"/>
<dbReference type="Pfam" id="PF04353">
    <property type="entry name" value="Rsd_AlgQ"/>
    <property type="match status" value="1"/>
</dbReference>
<keyword evidence="2 3" id="KW-0804">Transcription</keyword>
<evidence type="ECO:0000313" key="4">
    <source>
        <dbReference type="EMBL" id="MER2490366.1"/>
    </source>
</evidence>
<evidence type="ECO:0000256" key="2">
    <source>
        <dbReference type="ARBA" id="ARBA00023163"/>
    </source>
</evidence>
<comment type="caution">
    <text evidence="4">The sequence shown here is derived from an EMBL/GenBank/DDBJ whole genome shotgun (WGS) entry which is preliminary data.</text>
</comment>
<accession>A0ABV1RBS9</accession>
<dbReference type="InterPro" id="IPR007448">
    <property type="entry name" value="Sigma70_reg_Rsd_AlgQ"/>
</dbReference>
<evidence type="ECO:0000313" key="5">
    <source>
        <dbReference type="Proteomes" id="UP001467690"/>
    </source>
</evidence>
<comment type="similarity">
    <text evidence="3">Belongs to the Rsd/AlgQ family.</text>
</comment>
<dbReference type="RefSeq" id="WP_143870510.1">
    <property type="nucleotide sequence ID" value="NZ_CP041660.1"/>
</dbReference>